<accession>A0A377GC80</accession>
<dbReference type="InterPro" id="IPR017927">
    <property type="entry name" value="FAD-bd_FR_type"/>
</dbReference>
<dbReference type="InterPro" id="IPR008333">
    <property type="entry name" value="Cbr1-like_FAD-bd_dom"/>
</dbReference>
<keyword evidence="1" id="KW-0001">2Fe-2S</keyword>
<dbReference type="SUPFAM" id="SSF63380">
    <property type="entry name" value="Riboflavin synthase domain-like"/>
    <property type="match status" value="1"/>
</dbReference>
<gene>
    <name evidence="3" type="primary">pyrK</name>
    <name evidence="3" type="ORF">NCTC11370_02335</name>
</gene>
<dbReference type="GO" id="GO:0050660">
    <property type="term" value="F:flavin adenine dinucleotide binding"/>
    <property type="evidence" value="ECO:0007669"/>
    <property type="project" value="InterPro"/>
</dbReference>
<evidence type="ECO:0000313" key="4">
    <source>
        <dbReference type="Proteomes" id="UP000254554"/>
    </source>
</evidence>
<keyword evidence="1" id="KW-0479">Metal-binding</keyword>
<dbReference type="PANTHER" id="PTHR43513:SF3">
    <property type="entry name" value="DIHYDROOROTATE DEHYDROGENASE B (NAD(+)), ELECTRON TRANSFER SUBUNIT-RELATED"/>
    <property type="match status" value="1"/>
</dbReference>
<dbReference type="InterPro" id="IPR050353">
    <property type="entry name" value="PyrK_electron_transfer"/>
</dbReference>
<dbReference type="InterPro" id="IPR039261">
    <property type="entry name" value="FNR_nucleotide-bd"/>
</dbReference>
<dbReference type="PANTHER" id="PTHR43513">
    <property type="entry name" value="DIHYDROOROTATE DEHYDROGENASE B (NAD(+)), ELECTRON TRANSFER SUBUNIT"/>
    <property type="match status" value="1"/>
</dbReference>
<dbReference type="STRING" id="1094715.GCA_000236165_02179"/>
<organism evidence="3 4">
    <name type="scientific">Fluoribacter dumoffii</name>
    <dbReference type="NCBI Taxonomy" id="463"/>
    <lineage>
        <taxon>Bacteria</taxon>
        <taxon>Pseudomonadati</taxon>
        <taxon>Pseudomonadota</taxon>
        <taxon>Gammaproteobacteria</taxon>
        <taxon>Legionellales</taxon>
        <taxon>Legionellaceae</taxon>
        <taxon>Fluoribacter</taxon>
    </lineage>
</organism>
<dbReference type="GO" id="GO:0046872">
    <property type="term" value="F:metal ion binding"/>
    <property type="evidence" value="ECO:0007669"/>
    <property type="project" value="UniProtKB-KW"/>
</dbReference>
<keyword evidence="1" id="KW-0411">Iron-sulfur</keyword>
<dbReference type="Proteomes" id="UP000254554">
    <property type="component" value="Unassembled WGS sequence"/>
</dbReference>
<sequence>MKMNKPIPDPYLPLEALIVDKIEESATIFTLHLRFLDPQHHQQFLFYPGQFNMLYLYGVGEVAISIVSDPEQKEILTHTIRAIGRVTKALQKLKPGERIGVRGPFGRGWPLEQAKNKDVIVLTGGLGCAPSVSIIEYILARREQYGKLSILQGVKHSDDFIFRKQYDIWKKSPNTIIHIAADQAGPKWPWSVGYVTDMIDKLHLNPVNSIVMMCGPEMMMNTAVKVFKQKGMAEDSLYLSMERNMECGIGQCGHCQYGGLFICKDGPVFAYSEIKELFNEPGF</sequence>
<dbReference type="GO" id="GO:0006221">
    <property type="term" value="P:pyrimidine nucleotide biosynthetic process"/>
    <property type="evidence" value="ECO:0007669"/>
    <property type="project" value="InterPro"/>
</dbReference>
<comment type="cofactor">
    <cofactor evidence="1">
        <name>[2Fe-2S] cluster</name>
        <dbReference type="ChEBI" id="CHEBI:190135"/>
    </cofactor>
    <text evidence="1">Binds 1 [2Fe-2S] cluster per subunit.</text>
</comment>
<dbReference type="InterPro" id="IPR012165">
    <property type="entry name" value="Cyt_c3_hydrogenase_gsu"/>
</dbReference>
<dbReference type="GO" id="GO:0051537">
    <property type="term" value="F:2 iron, 2 sulfur cluster binding"/>
    <property type="evidence" value="ECO:0007669"/>
    <property type="project" value="UniProtKB-KW"/>
</dbReference>
<dbReference type="InterPro" id="IPR001433">
    <property type="entry name" value="OxRdtase_FAD/NAD-bd"/>
</dbReference>
<protein>
    <submittedName>
        <fullName evidence="3">Dihydrdoorotate oxidase B, electron transfer subunit</fullName>
    </submittedName>
</protein>
<dbReference type="Gene3D" id="2.40.30.10">
    <property type="entry name" value="Translation factors"/>
    <property type="match status" value="1"/>
</dbReference>
<feature type="binding site" evidence="1">
    <location>
        <position position="255"/>
    </location>
    <ligand>
        <name>[2Fe-2S] cluster</name>
        <dbReference type="ChEBI" id="CHEBI:190135"/>
    </ligand>
</feature>
<keyword evidence="4" id="KW-1185">Reference proteome</keyword>
<reference evidence="3 4" key="1">
    <citation type="submission" date="2018-06" db="EMBL/GenBank/DDBJ databases">
        <authorList>
            <consortium name="Pathogen Informatics"/>
            <person name="Doyle S."/>
        </authorList>
    </citation>
    <scope>NUCLEOTIDE SEQUENCE [LARGE SCALE GENOMIC DNA]</scope>
    <source>
        <strain evidence="3 4">NCTC11370</strain>
    </source>
</reference>
<dbReference type="Pfam" id="PF10418">
    <property type="entry name" value="DHODB_Fe-S_bind"/>
    <property type="match status" value="1"/>
</dbReference>
<dbReference type="InterPro" id="IPR017938">
    <property type="entry name" value="Riboflavin_synthase-like_b-brl"/>
</dbReference>
<dbReference type="PROSITE" id="PS51384">
    <property type="entry name" value="FAD_FR"/>
    <property type="match status" value="1"/>
</dbReference>
<feature type="binding site" evidence="1">
    <location>
        <position position="263"/>
    </location>
    <ligand>
        <name>[2Fe-2S] cluster</name>
        <dbReference type="ChEBI" id="CHEBI:190135"/>
    </ligand>
</feature>
<dbReference type="AlphaFoldDB" id="A0A377GC80"/>
<name>A0A377GC80_9GAMM</name>
<feature type="binding site" evidence="1">
    <location>
        <position position="252"/>
    </location>
    <ligand>
        <name>[2Fe-2S] cluster</name>
        <dbReference type="ChEBI" id="CHEBI:190135"/>
    </ligand>
</feature>
<feature type="binding site" evidence="1">
    <location>
        <position position="247"/>
    </location>
    <ligand>
        <name>[2Fe-2S] cluster</name>
        <dbReference type="ChEBI" id="CHEBI:190135"/>
    </ligand>
</feature>
<evidence type="ECO:0000313" key="3">
    <source>
        <dbReference type="EMBL" id="STO22249.1"/>
    </source>
</evidence>
<dbReference type="Pfam" id="PF00175">
    <property type="entry name" value="NAD_binding_1"/>
    <property type="match status" value="1"/>
</dbReference>
<dbReference type="GO" id="GO:0016491">
    <property type="term" value="F:oxidoreductase activity"/>
    <property type="evidence" value="ECO:0007669"/>
    <property type="project" value="InterPro"/>
</dbReference>
<feature type="domain" description="FAD-binding FR-type" evidence="2">
    <location>
        <begin position="11"/>
        <end position="111"/>
    </location>
</feature>
<evidence type="ECO:0000259" key="2">
    <source>
        <dbReference type="PROSITE" id="PS51384"/>
    </source>
</evidence>
<dbReference type="EMBL" id="UGGT01000001">
    <property type="protein sequence ID" value="STO22249.1"/>
    <property type="molecule type" value="Genomic_DNA"/>
</dbReference>
<dbReference type="SUPFAM" id="SSF52343">
    <property type="entry name" value="Ferredoxin reductase-like, C-terminal NADP-linked domain"/>
    <property type="match status" value="1"/>
</dbReference>
<keyword evidence="1" id="KW-0408">Iron</keyword>
<proteinExistence type="predicted"/>
<evidence type="ECO:0000256" key="1">
    <source>
        <dbReference type="PIRSR" id="PIRSR006816-2"/>
    </source>
</evidence>
<dbReference type="PRINTS" id="PR00406">
    <property type="entry name" value="CYTB5RDTASE"/>
</dbReference>
<dbReference type="CDD" id="cd06221">
    <property type="entry name" value="sulfite_reductase_like"/>
    <property type="match status" value="1"/>
</dbReference>
<dbReference type="PIRSF" id="PIRSF006816">
    <property type="entry name" value="Cyc3_hyd_g"/>
    <property type="match status" value="1"/>
</dbReference>
<dbReference type="Pfam" id="PF00970">
    <property type="entry name" value="FAD_binding_6"/>
    <property type="match status" value="1"/>
</dbReference>
<dbReference type="Gene3D" id="3.40.50.80">
    <property type="entry name" value="Nucleotide-binding domain of ferredoxin-NADP reductase (FNR) module"/>
    <property type="match status" value="1"/>
</dbReference>
<dbReference type="InterPro" id="IPR019480">
    <property type="entry name" value="Dihydroorotate_DH_Fe-S-bd"/>
</dbReference>